<keyword evidence="1" id="KW-0805">Transcription regulation</keyword>
<evidence type="ECO:0000256" key="1">
    <source>
        <dbReference type="ARBA" id="ARBA00023015"/>
    </source>
</evidence>
<dbReference type="RefSeq" id="WP_153115261.1">
    <property type="nucleotide sequence ID" value="NZ_JACIGE010000003.1"/>
</dbReference>
<reference evidence="3 4" key="1">
    <citation type="submission" date="2020-08" db="EMBL/GenBank/DDBJ databases">
        <title>Genome sequencing of Purple Non-Sulfur Bacteria from various extreme environments.</title>
        <authorList>
            <person name="Mayer M."/>
        </authorList>
    </citation>
    <scope>NUCLEOTIDE SEQUENCE [LARGE SCALE GENOMIC DNA]</scope>
    <source>
        <strain evidence="3 4">2761</strain>
    </source>
</reference>
<dbReference type="Proteomes" id="UP000587070">
    <property type="component" value="Unassembled WGS sequence"/>
</dbReference>
<keyword evidence="2" id="KW-0804">Transcription</keyword>
<name>A0A840GEU8_RHOTE</name>
<gene>
    <name evidence="3" type="ORF">GGD90_001112</name>
</gene>
<accession>A0A840GEU8</accession>
<evidence type="ECO:0000256" key="2">
    <source>
        <dbReference type="ARBA" id="ARBA00023163"/>
    </source>
</evidence>
<dbReference type="EMBL" id="JACIGE010000003">
    <property type="protein sequence ID" value="MBB4246749.1"/>
    <property type="molecule type" value="Genomic_DNA"/>
</dbReference>
<comment type="caution">
    <text evidence="3">The sequence shown here is derived from an EMBL/GenBank/DDBJ whole genome shotgun (WGS) entry which is preliminary data.</text>
</comment>
<dbReference type="GO" id="GO:0006355">
    <property type="term" value="P:regulation of DNA-templated transcription"/>
    <property type="evidence" value="ECO:0007669"/>
    <property type="project" value="InterPro"/>
</dbReference>
<dbReference type="OrthoDB" id="9181174at2"/>
<proteinExistence type="predicted"/>
<protein>
    <submittedName>
        <fullName evidence="3">Transcription initiation factor IIE alpha subunit</fullName>
    </submittedName>
</protein>
<evidence type="ECO:0000313" key="3">
    <source>
        <dbReference type="EMBL" id="MBB4246749.1"/>
    </source>
</evidence>
<organism evidence="3 4">
    <name type="scientific">Rhodocyclus tenuis</name>
    <name type="common">Rhodospirillum tenue</name>
    <dbReference type="NCBI Taxonomy" id="1066"/>
    <lineage>
        <taxon>Bacteria</taxon>
        <taxon>Pseudomonadati</taxon>
        <taxon>Pseudomonadota</taxon>
        <taxon>Betaproteobacteria</taxon>
        <taxon>Rhodocyclales</taxon>
        <taxon>Rhodocyclaceae</taxon>
        <taxon>Rhodocyclus</taxon>
    </lineage>
</organism>
<keyword evidence="4" id="KW-1185">Reference proteome</keyword>
<sequence>MHATPILQHLKKHGQLLDSEIAAATGIPLADVRASLSDLSARGEISRCNVTRFTDGKPVESILCRVSGFSPPAAPGRKAGASTASV</sequence>
<evidence type="ECO:0000313" key="4">
    <source>
        <dbReference type="Proteomes" id="UP000587070"/>
    </source>
</evidence>
<dbReference type="InterPro" id="IPR036390">
    <property type="entry name" value="WH_DNA-bd_sf"/>
</dbReference>
<dbReference type="InterPro" id="IPR006793">
    <property type="entry name" value="FaeA"/>
</dbReference>
<dbReference type="SUPFAM" id="SSF46785">
    <property type="entry name" value="Winged helix' DNA-binding domain"/>
    <property type="match status" value="1"/>
</dbReference>
<dbReference type="Pfam" id="PF04703">
    <property type="entry name" value="FaeA"/>
    <property type="match status" value="1"/>
</dbReference>
<dbReference type="AlphaFoldDB" id="A0A840GEU8"/>